<dbReference type="AlphaFoldDB" id="A0A1J9PH12"/>
<evidence type="ECO:0000256" key="1">
    <source>
        <dbReference type="SAM" id="MobiDB-lite"/>
    </source>
</evidence>
<dbReference type="Proteomes" id="UP000182235">
    <property type="component" value="Unassembled WGS sequence"/>
</dbReference>
<feature type="region of interest" description="Disordered" evidence="1">
    <location>
        <begin position="490"/>
        <end position="541"/>
    </location>
</feature>
<proteinExistence type="predicted"/>
<feature type="compositionally biased region" description="Basic and acidic residues" evidence="1">
    <location>
        <begin position="404"/>
        <end position="418"/>
    </location>
</feature>
<dbReference type="OrthoDB" id="4188696at2759"/>
<reference evidence="2 3" key="1">
    <citation type="submission" date="2015-07" db="EMBL/GenBank/DDBJ databases">
        <title>Emmonsia species relationships and genome sequence.</title>
        <authorList>
            <consortium name="The Broad Institute Genomics Platform"/>
            <person name="Cuomo C.A."/>
            <person name="Munoz J.F."/>
            <person name="Imamovic A."/>
            <person name="Priest M.E."/>
            <person name="Young S."/>
            <person name="Clay O.K."/>
            <person name="McEwen J.G."/>
        </authorList>
    </citation>
    <scope>NUCLEOTIDE SEQUENCE [LARGE SCALE GENOMIC DNA]</scope>
    <source>
        <strain evidence="2 3">UAMH 9510</strain>
    </source>
</reference>
<accession>A0A1J9PH12</accession>
<organism evidence="2 3">
    <name type="scientific">Emergomyces pasteurianus Ep9510</name>
    <dbReference type="NCBI Taxonomy" id="1447872"/>
    <lineage>
        <taxon>Eukaryota</taxon>
        <taxon>Fungi</taxon>
        <taxon>Dikarya</taxon>
        <taxon>Ascomycota</taxon>
        <taxon>Pezizomycotina</taxon>
        <taxon>Eurotiomycetes</taxon>
        <taxon>Eurotiomycetidae</taxon>
        <taxon>Onygenales</taxon>
        <taxon>Ajellomycetaceae</taxon>
        <taxon>Emergomyces</taxon>
    </lineage>
</organism>
<evidence type="ECO:0000313" key="2">
    <source>
        <dbReference type="EMBL" id="OJD15294.1"/>
    </source>
</evidence>
<name>A0A1J9PH12_9EURO</name>
<feature type="compositionally biased region" description="Polar residues" evidence="1">
    <location>
        <begin position="588"/>
        <end position="597"/>
    </location>
</feature>
<dbReference type="EMBL" id="LGRN01000165">
    <property type="protein sequence ID" value="OJD15294.1"/>
    <property type="molecule type" value="Genomic_DNA"/>
</dbReference>
<keyword evidence="3" id="KW-1185">Reference proteome</keyword>
<feature type="compositionally biased region" description="Polar residues" evidence="1">
    <location>
        <begin position="490"/>
        <end position="508"/>
    </location>
</feature>
<protein>
    <submittedName>
        <fullName evidence="2">Uncharacterized protein</fullName>
    </submittedName>
</protein>
<evidence type="ECO:0000313" key="3">
    <source>
        <dbReference type="Proteomes" id="UP000182235"/>
    </source>
</evidence>
<feature type="compositionally biased region" description="Polar residues" evidence="1">
    <location>
        <begin position="571"/>
        <end position="581"/>
    </location>
</feature>
<feature type="region of interest" description="Disordered" evidence="1">
    <location>
        <begin position="558"/>
        <end position="597"/>
    </location>
</feature>
<feature type="compositionally biased region" description="Polar residues" evidence="1">
    <location>
        <begin position="419"/>
        <end position="441"/>
    </location>
</feature>
<feature type="compositionally biased region" description="Polar residues" evidence="1">
    <location>
        <begin position="382"/>
        <end position="403"/>
    </location>
</feature>
<feature type="region of interest" description="Disordered" evidence="1">
    <location>
        <begin position="324"/>
        <end position="441"/>
    </location>
</feature>
<comment type="caution">
    <text evidence="2">The sequence shown here is derived from an EMBL/GenBank/DDBJ whole genome shotgun (WGS) entry which is preliminary data.</text>
</comment>
<feature type="compositionally biased region" description="Basic and acidic residues" evidence="1">
    <location>
        <begin position="558"/>
        <end position="570"/>
    </location>
</feature>
<sequence>MTFELGIPSILEALLRVPPDLLRAHRMDVIPALETIAERVGVTVIQNYSCSPCQQVPTTFHTSHTPINNELLQNTAGTLDRYGDRSFQHYTTPSPTSRDENSCLEDATQLTTDDVLADSSNSNSSPSLRPQQLLQKIQKKLDDISQFSKNSSQDIVEGFFEHLQSEDPRIGHIKSITGKNKPTPEERFIQYLAQRSLALEFNQWENNVQGEGNTRLDDLSRMLSSANDKNGNFTLYVERFSDPKSAYQALRRGTKQLVLEKMCKTSGLGVAVPFAYGFFDALTYENIHDFPPLLNGQPNILHTLQNASSWVEASQSVYNVLWKNEQPQSSSPPAKRRRLISQPRVLREIRPRFSGGTAARELNDMQNSSSAPYTRPLEGNLPQDQTEDFPTSSQPPYRINSTSTRRDDAQSLPKDHISTNDPAQHTSVNQSASPTSSISESVDISPYYSCPGGSGAVACHNDSLSKQVCNGRQLSPIGELSLEEREAAQMLQQFQQSTSDPTRSQQLGEVSVRDATRESSQAVNANGAESDIDVPSHVPRPVVDISRQDLVRWEDDGTIHSSDLSKDHTSTNDPTNLNANESRPPHPATNSNLFYNGETTTNIPTWHNVVFDPDTQDMTNEVSQNVFYGLDTHNSTNGLWQDGFFDPDTQHPTNGLWRNVLALETSSNDSMGFRQLLPQFFPYCGDLDA</sequence>
<gene>
    <name evidence="2" type="ORF">AJ78_04443</name>
</gene>
<dbReference type="VEuPathDB" id="FungiDB:AJ78_04443"/>